<feature type="transmembrane region" description="Helical" evidence="8">
    <location>
        <begin position="325"/>
        <end position="346"/>
    </location>
</feature>
<dbReference type="SUPFAM" id="SSF103473">
    <property type="entry name" value="MFS general substrate transporter"/>
    <property type="match status" value="1"/>
</dbReference>
<feature type="transmembrane region" description="Helical" evidence="8">
    <location>
        <begin position="12"/>
        <end position="32"/>
    </location>
</feature>
<evidence type="ECO:0000256" key="7">
    <source>
        <dbReference type="SAM" id="MobiDB-lite"/>
    </source>
</evidence>
<dbReference type="CDD" id="cd17484">
    <property type="entry name" value="MFS_FBT"/>
    <property type="match status" value="1"/>
</dbReference>
<feature type="transmembrane region" description="Helical" evidence="8">
    <location>
        <begin position="110"/>
        <end position="135"/>
    </location>
</feature>
<keyword evidence="10" id="KW-1185">Reference proteome</keyword>
<evidence type="ECO:0000256" key="1">
    <source>
        <dbReference type="ARBA" id="ARBA00004141"/>
    </source>
</evidence>
<evidence type="ECO:0000256" key="8">
    <source>
        <dbReference type="SAM" id="Phobius"/>
    </source>
</evidence>
<accession>D8QYF2</accession>
<dbReference type="KEGG" id="smo:SELMODRAFT_405109"/>
<dbReference type="PANTHER" id="PTHR31585:SF7">
    <property type="entry name" value="FOLATE-BIOPTERIN TRANSPORTER 4-RELATED"/>
    <property type="match status" value="1"/>
</dbReference>
<dbReference type="InterPro" id="IPR039309">
    <property type="entry name" value="BT1"/>
</dbReference>
<proteinExistence type="inferred from homology"/>
<dbReference type="GO" id="GO:0008517">
    <property type="term" value="F:folic acid transmembrane transporter activity"/>
    <property type="evidence" value="ECO:0000318"/>
    <property type="project" value="GO_Central"/>
</dbReference>
<dbReference type="STRING" id="88036.D8QYF2"/>
<evidence type="ECO:0000256" key="4">
    <source>
        <dbReference type="ARBA" id="ARBA00022692"/>
    </source>
</evidence>
<organism evidence="10">
    <name type="scientific">Selaginella moellendorffii</name>
    <name type="common">Spikemoss</name>
    <dbReference type="NCBI Taxonomy" id="88036"/>
    <lineage>
        <taxon>Eukaryota</taxon>
        <taxon>Viridiplantae</taxon>
        <taxon>Streptophyta</taxon>
        <taxon>Embryophyta</taxon>
        <taxon>Tracheophyta</taxon>
        <taxon>Lycopodiopsida</taxon>
        <taxon>Selaginellales</taxon>
        <taxon>Selaginellaceae</taxon>
        <taxon>Selaginella</taxon>
    </lineage>
</organism>
<dbReference type="OMA" id="SREYIFM"/>
<reference evidence="9 10" key="1">
    <citation type="journal article" date="2011" name="Science">
        <title>The Selaginella genome identifies genetic changes associated with the evolution of vascular plants.</title>
        <authorList>
            <person name="Banks J.A."/>
            <person name="Nishiyama T."/>
            <person name="Hasebe M."/>
            <person name="Bowman J.L."/>
            <person name="Gribskov M."/>
            <person name="dePamphilis C."/>
            <person name="Albert V.A."/>
            <person name="Aono N."/>
            <person name="Aoyama T."/>
            <person name="Ambrose B.A."/>
            <person name="Ashton N.W."/>
            <person name="Axtell M.J."/>
            <person name="Barker E."/>
            <person name="Barker M.S."/>
            <person name="Bennetzen J.L."/>
            <person name="Bonawitz N.D."/>
            <person name="Chapple C."/>
            <person name="Cheng C."/>
            <person name="Correa L.G."/>
            <person name="Dacre M."/>
            <person name="DeBarry J."/>
            <person name="Dreyer I."/>
            <person name="Elias M."/>
            <person name="Engstrom E.M."/>
            <person name="Estelle M."/>
            <person name="Feng L."/>
            <person name="Finet C."/>
            <person name="Floyd S.K."/>
            <person name="Frommer W.B."/>
            <person name="Fujita T."/>
            <person name="Gramzow L."/>
            <person name="Gutensohn M."/>
            <person name="Harholt J."/>
            <person name="Hattori M."/>
            <person name="Heyl A."/>
            <person name="Hirai T."/>
            <person name="Hiwatashi Y."/>
            <person name="Ishikawa M."/>
            <person name="Iwata M."/>
            <person name="Karol K.G."/>
            <person name="Koehler B."/>
            <person name="Kolukisaoglu U."/>
            <person name="Kubo M."/>
            <person name="Kurata T."/>
            <person name="Lalonde S."/>
            <person name="Li K."/>
            <person name="Li Y."/>
            <person name="Litt A."/>
            <person name="Lyons E."/>
            <person name="Manning G."/>
            <person name="Maruyama T."/>
            <person name="Michael T.P."/>
            <person name="Mikami K."/>
            <person name="Miyazaki S."/>
            <person name="Morinaga S."/>
            <person name="Murata T."/>
            <person name="Mueller-Roeber B."/>
            <person name="Nelson D.R."/>
            <person name="Obara M."/>
            <person name="Oguri Y."/>
            <person name="Olmstead R.G."/>
            <person name="Onodera N."/>
            <person name="Petersen B.L."/>
            <person name="Pils B."/>
            <person name="Prigge M."/>
            <person name="Rensing S.A."/>
            <person name="Riano-Pachon D.M."/>
            <person name="Roberts A.W."/>
            <person name="Sato Y."/>
            <person name="Scheller H.V."/>
            <person name="Schulz B."/>
            <person name="Schulz C."/>
            <person name="Shakirov E.V."/>
            <person name="Shibagaki N."/>
            <person name="Shinohara N."/>
            <person name="Shippen D.E."/>
            <person name="Soerensen I."/>
            <person name="Sotooka R."/>
            <person name="Sugimoto N."/>
            <person name="Sugita M."/>
            <person name="Sumikawa N."/>
            <person name="Tanurdzic M."/>
            <person name="Theissen G."/>
            <person name="Ulvskov P."/>
            <person name="Wakazuki S."/>
            <person name="Weng J.K."/>
            <person name="Willats W.W."/>
            <person name="Wipf D."/>
            <person name="Wolf P.G."/>
            <person name="Yang L."/>
            <person name="Zimmer A.D."/>
            <person name="Zhu Q."/>
            <person name="Mitros T."/>
            <person name="Hellsten U."/>
            <person name="Loque D."/>
            <person name="Otillar R."/>
            <person name="Salamov A."/>
            <person name="Schmutz J."/>
            <person name="Shapiro H."/>
            <person name="Lindquist E."/>
            <person name="Lucas S."/>
            <person name="Rokhsar D."/>
            <person name="Grigoriev I.V."/>
        </authorList>
    </citation>
    <scope>NUCLEOTIDE SEQUENCE [LARGE SCALE GENOMIC DNA]</scope>
</reference>
<feature type="transmembrane region" description="Helical" evidence="8">
    <location>
        <begin position="155"/>
        <end position="173"/>
    </location>
</feature>
<dbReference type="InParanoid" id="D8QYF2"/>
<sequence>MKWIGRLGRTFGAPFLLLVTSIYWTQGFRSLAWMGVSYQMKDQLKLSPSASQFVMSTSFLPWSIKPLYGIFSDCVPIFGRRRIPYLVISSVLCFVPWLVLGAVEWSRSSYIYLTVLLTIQNFGAAMADVVVDAMVAEMARKERAEFAGELQSMSWLAMAFGGILGSIAGGVALDRLQLLSCAFLDDRKLGNSVGEIAIVESPEEKLEAIDGKTESVEEQGIQDTKSSSPNDVNEALDDPESKSLRRRRGSLDRKEVETEEEMREEQNKTSPTIRGACRSLYQAVKQPSVFRPMLWFLISQSAVPNLSTIMFYFQTNSVKLDASFLGTSRVVGWGGLMLGTFLYNHYLKRVSLRKIFSFFFRLVHIGLAILTLSDVVFVSRLNTRMGIPDKVFVLGASAVGDAVNQFKFMPFLVFSGQICPPGIEGTLFALFMSISNLGEFGNLSLGIVIQAACTLLPVLLLGLIPEEATGMALTHNS</sequence>
<keyword evidence="6 8" id="KW-0472">Membrane</keyword>
<dbReference type="Gramene" id="EFJ35600">
    <property type="protein sequence ID" value="EFJ35600"/>
    <property type="gene ID" value="SELMODRAFT_405109"/>
</dbReference>
<dbReference type="HOGENOM" id="CLU_018563_0_1_1"/>
<comment type="similarity">
    <text evidence="2">Belongs to the major facilitator superfamily. Folate-biopterin transporter (TC 2.A.71) family.</text>
</comment>
<dbReference type="Gene3D" id="1.20.1250.20">
    <property type="entry name" value="MFS general substrate transporter like domains"/>
    <property type="match status" value="2"/>
</dbReference>
<evidence type="ECO:0008006" key="11">
    <source>
        <dbReference type="Google" id="ProtNLM"/>
    </source>
</evidence>
<feature type="transmembrane region" description="Helical" evidence="8">
    <location>
        <begin position="358"/>
        <end position="378"/>
    </location>
</feature>
<evidence type="ECO:0000256" key="6">
    <source>
        <dbReference type="ARBA" id="ARBA00023136"/>
    </source>
</evidence>
<dbReference type="GO" id="GO:0098838">
    <property type="term" value="P:folate transmembrane transport"/>
    <property type="evidence" value="ECO:0000318"/>
    <property type="project" value="GO_Central"/>
</dbReference>
<evidence type="ECO:0000256" key="2">
    <source>
        <dbReference type="ARBA" id="ARBA00007015"/>
    </source>
</evidence>
<feature type="transmembrane region" description="Helical" evidence="8">
    <location>
        <begin position="83"/>
        <end position="103"/>
    </location>
</feature>
<dbReference type="FunCoup" id="D8QYF2">
    <property type="interactions" value="63"/>
</dbReference>
<feature type="compositionally biased region" description="Polar residues" evidence="7">
    <location>
        <begin position="221"/>
        <end position="231"/>
    </location>
</feature>
<dbReference type="AlphaFoldDB" id="D8QYF2"/>
<gene>
    <name evidence="9" type="ORF">SELMODRAFT_405109</name>
</gene>
<dbReference type="EMBL" id="GL377568">
    <property type="protein sequence ID" value="EFJ35600.1"/>
    <property type="molecule type" value="Genomic_DNA"/>
</dbReference>
<protein>
    <recommendedName>
        <fullName evidence="11">Folate-biopterin transporter 4</fullName>
    </recommendedName>
</protein>
<dbReference type="PANTHER" id="PTHR31585">
    <property type="entry name" value="FOLATE-BIOPTERIN TRANSPORTER 1, CHLOROPLASTIC"/>
    <property type="match status" value="1"/>
</dbReference>
<feature type="transmembrane region" description="Helical" evidence="8">
    <location>
        <begin position="408"/>
        <end position="431"/>
    </location>
</feature>
<keyword evidence="3" id="KW-0813">Transport</keyword>
<feature type="transmembrane region" description="Helical" evidence="8">
    <location>
        <begin position="443"/>
        <end position="464"/>
    </location>
</feature>
<dbReference type="InterPro" id="IPR036259">
    <property type="entry name" value="MFS_trans_sf"/>
</dbReference>
<dbReference type="eggNOG" id="ENOG502QPYM">
    <property type="taxonomic scope" value="Eukaryota"/>
</dbReference>
<dbReference type="Proteomes" id="UP000001514">
    <property type="component" value="Unassembled WGS sequence"/>
</dbReference>
<keyword evidence="5 8" id="KW-1133">Transmembrane helix</keyword>
<evidence type="ECO:0000313" key="10">
    <source>
        <dbReference type="Proteomes" id="UP000001514"/>
    </source>
</evidence>
<evidence type="ECO:0000313" key="9">
    <source>
        <dbReference type="EMBL" id="EFJ35600.1"/>
    </source>
</evidence>
<keyword evidence="4 8" id="KW-0812">Transmembrane</keyword>
<feature type="compositionally biased region" description="Basic and acidic residues" evidence="7">
    <location>
        <begin position="239"/>
        <end position="256"/>
    </location>
</feature>
<feature type="transmembrane region" description="Helical" evidence="8">
    <location>
        <begin position="294"/>
        <end position="313"/>
    </location>
</feature>
<evidence type="ECO:0000256" key="5">
    <source>
        <dbReference type="ARBA" id="ARBA00022989"/>
    </source>
</evidence>
<evidence type="ECO:0000256" key="3">
    <source>
        <dbReference type="ARBA" id="ARBA00022448"/>
    </source>
</evidence>
<comment type="subcellular location">
    <subcellularLocation>
        <location evidence="1">Membrane</location>
        <topology evidence="1">Multi-pass membrane protein</topology>
    </subcellularLocation>
</comment>
<name>D8QYF2_SELML</name>
<feature type="region of interest" description="Disordered" evidence="7">
    <location>
        <begin position="212"/>
        <end position="271"/>
    </location>
</feature>
<dbReference type="GO" id="GO:0016020">
    <property type="term" value="C:membrane"/>
    <property type="evidence" value="ECO:0007669"/>
    <property type="project" value="UniProtKB-SubCell"/>
</dbReference>
<dbReference type="Pfam" id="PF03092">
    <property type="entry name" value="BT1"/>
    <property type="match status" value="1"/>
</dbReference>